<evidence type="ECO:0008006" key="8">
    <source>
        <dbReference type="Google" id="ProtNLM"/>
    </source>
</evidence>
<dbReference type="InterPro" id="IPR029058">
    <property type="entry name" value="AB_hydrolase_fold"/>
</dbReference>
<evidence type="ECO:0000256" key="1">
    <source>
        <dbReference type="ARBA" id="ARBA00022801"/>
    </source>
</evidence>
<comment type="caution">
    <text evidence="6">The sequence shown here is derived from an EMBL/GenBank/DDBJ whole genome shotgun (WGS) entry which is preliminary data.</text>
</comment>
<feature type="transmembrane region" description="Helical" evidence="3">
    <location>
        <begin position="686"/>
        <end position="703"/>
    </location>
</feature>
<protein>
    <recommendedName>
        <fullName evidence="8">Fungal lipase-like domain-containing protein</fullName>
    </recommendedName>
</protein>
<name>A0AAN9M666_PHACN</name>
<proteinExistence type="predicted"/>
<evidence type="ECO:0000256" key="2">
    <source>
        <dbReference type="SAM" id="Coils"/>
    </source>
</evidence>
<evidence type="ECO:0000256" key="3">
    <source>
        <dbReference type="SAM" id="Phobius"/>
    </source>
</evidence>
<dbReference type="SUPFAM" id="SSF53474">
    <property type="entry name" value="alpha/beta-Hydrolases"/>
    <property type="match status" value="1"/>
</dbReference>
<dbReference type="InterPro" id="IPR005592">
    <property type="entry name" value="Mono/diacylglycerol_lipase_N"/>
</dbReference>
<evidence type="ECO:0000313" key="6">
    <source>
        <dbReference type="EMBL" id="KAK7348131.1"/>
    </source>
</evidence>
<feature type="domain" description="Mono-/di-acylglycerol lipase N-terminal" evidence="5">
    <location>
        <begin position="152"/>
        <end position="229"/>
    </location>
</feature>
<gene>
    <name evidence="6" type="ORF">VNO80_22680</name>
</gene>
<feature type="coiled-coil region" evidence="2">
    <location>
        <begin position="592"/>
        <end position="619"/>
    </location>
</feature>
<keyword evidence="3" id="KW-1133">Transmembrane helix</keyword>
<keyword evidence="7" id="KW-1185">Reference proteome</keyword>
<dbReference type="PANTHER" id="PTHR46023">
    <property type="entry name" value="LIPASE CLASS 3 PROTEIN-LIKE"/>
    <property type="match status" value="1"/>
</dbReference>
<feature type="transmembrane region" description="Helical" evidence="3">
    <location>
        <begin position="117"/>
        <end position="135"/>
    </location>
</feature>
<accession>A0AAN9M666</accession>
<evidence type="ECO:0000259" key="5">
    <source>
        <dbReference type="Pfam" id="PF03893"/>
    </source>
</evidence>
<dbReference type="PANTHER" id="PTHR46023:SF6">
    <property type="entry name" value="LIPASE CLASS 3 FAMILY PROTEIN"/>
    <property type="match status" value="1"/>
</dbReference>
<dbReference type="GO" id="GO:0016787">
    <property type="term" value="F:hydrolase activity"/>
    <property type="evidence" value="ECO:0007669"/>
    <property type="project" value="UniProtKB-KW"/>
</dbReference>
<feature type="domain" description="Fungal lipase-type" evidence="4">
    <location>
        <begin position="285"/>
        <end position="422"/>
    </location>
</feature>
<dbReference type="EMBL" id="JAYMYR010000008">
    <property type="protein sequence ID" value="KAK7348131.1"/>
    <property type="molecule type" value="Genomic_DNA"/>
</dbReference>
<dbReference type="Pfam" id="PF03893">
    <property type="entry name" value="Lipase3_N"/>
    <property type="match status" value="1"/>
</dbReference>
<keyword evidence="2" id="KW-0175">Coiled coil</keyword>
<feature type="transmembrane region" description="Helical" evidence="3">
    <location>
        <begin position="93"/>
        <end position="111"/>
    </location>
</feature>
<dbReference type="Pfam" id="PF01764">
    <property type="entry name" value="Lipase_3"/>
    <property type="match status" value="1"/>
</dbReference>
<dbReference type="Gene3D" id="3.40.50.1820">
    <property type="entry name" value="alpha/beta hydrolase"/>
    <property type="match status" value="1"/>
</dbReference>
<evidence type="ECO:0000259" key="4">
    <source>
        <dbReference type="Pfam" id="PF01764"/>
    </source>
</evidence>
<sequence length="710" mass="78634">MRWERSSENVTTFGAVALRGKLVCPASSWFWHSTLKQLHAFYKFPQESFSITIEREGHCGHNATKLHVSRKAHSQFLSYVSVSHTQTIFQTPIYVFIFLLVPQTSLCIFFFSADSMTAGAMATAAGAAVTLYLLFRRRKKAEEEWSRARTLRARPSQAPANLFESIMTLSETLRFTYSETIGKWPIADLAFGINSFMRKQGDLSVASVYGGSGCVELKGPEAVADLEKLLRLLTLCMLFSKKPFPEFLDSAGFSQDHVLLHSPKAELLKPAFTIIHDTQSRCFLLLIRGTHSIKDTLTAATGAMVPFHHSILSDGQISNLVLGHAHCGMVAAARWIAKLCTPTLLKALNEFPDSKVKVVGHSLGGGTASLLTYILREQKELSSSTCVTFAPAACMTWELAESGKHFITTIINNSDLVPTLSAFSVDNLRSEVLQLVAASSWLNDLWDQVEHTKVLNVIYRSANTLGSHLQSISSAKDKVTGVGAILLPVTSSTEVVIKHARSVAKAIVRTMAAHSQNIAPLSKSKLNNLVNMSLGPKNISKSLLTESVFMLNKDEPNSSSERSGLDVVDEEEPVIDANEHITEGELWYELEKELEKQNILNIQNQVEEAAKAKEIIEEDHLVDTSNSILTSDLVDSYCFYPPGKIMHIVSAPSDESSSNSKDVHIKLYETPRQRYSKQPRRTDYKISDMGLGIMGFSFLIIQINTQNHKH</sequence>
<dbReference type="AlphaFoldDB" id="A0AAN9M666"/>
<evidence type="ECO:0000313" key="7">
    <source>
        <dbReference type="Proteomes" id="UP001374584"/>
    </source>
</evidence>
<dbReference type="InterPro" id="IPR002921">
    <property type="entry name" value="Fungal_lipase-type"/>
</dbReference>
<reference evidence="6 7" key="1">
    <citation type="submission" date="2024-01" db="EMBL/GenBank/DDBJ databases">
        <title>The genomes of 5 underutilized Papilionoideae crops provide insights into root nodulation and disease resistanc.</title>
        <authorList>
            <person name="Jiang F."/>
        </authorList>
    </citation>
    <scope>NUCLEOTIDE SEQUENCE [LARGE SCALE GENOMIC DNA]</scope>
    <source>
        <strain evidence="6">JINMINGXINNONG_FW02</strain>
        <tissue evidence="6">Leaves</tissue>
    </source>
</reference>
<keyword evidence="3" id="KW-0472">Membrane</keyword>
<dbReference type="CDD" id="cd00519">
    <property type="entry name" value="Lipase_3"/>
    <property type="match status" value="1"/>
</dbReference>
<organism evidence="6 7">
    <name type="scientific">Phaseolus coccineus</name>
    <name type="common">Scarlet runner bean</name>
    <name type="synonym">Phaseolus multiflorus</name>
    <dbReference type="NCBI Taxonomy" id="3886"/>
    <lineage>
        <taxon>Eukaryota</taxon>
        <taxon>Viridiplantae</taxon>
        <taxon>Streptophyta</taxon>
        <taxon>Embryophyta</taxon>
        <taxon>Tracheophyta</taxon>
        <taxon>Spermatophyta</taxon>
        <taxon>Magnoliopsida</taxon>
        <taxon>eudicotyledons</taxon>
        <taxon>Gunneridae</taxon>
        <taxon>Pentapetalae</taxon>
        <taxon>rosids</taxon>
        <taxon>fabids</taxon>
        <taxon>Fabales</taxon>
        <taxon>Fabaceae</taxon>
        <taxon>Papilionoideae</taxon>
        <taxon>50 kb inversion clade</taxon>
        <taxon>NPAAA clade</taxon>
        <taxon>indigoferoid/millettioid clade</taxon>
        <taxon>Phaseoleae</taxon>
        <taxon>Phaseolus</taxon>
    </lineage>
</organism>
<keyword evidence="1" id="KW-0378">Hydrolase</keyword>
<dbReference type="GO" id="GO:0016042">
    <property type="term" value="P:lipid catabolic process"/>
    <property type="evidence" value="ECO:0007669"/>
    <property type="project" value="InterPro"/>
</dbReference>
<keyword evidence="3" id="KW-0812">Transmembrane</keyword>
<dbReference type="Proteomes" id="UP001374584">
    <property type="component" value="Unassembled WGS sequence"/>
</dbReference>